<dbReference type="InterPro" id="IPR012340">
    <property type="entry name" value="NA-bd_OB-fold"/>
</dbReference>
<dbReference type="InterPro" id="IPR012310">
    <property type="entry name" value="DNA_ligase_ATP-dep_cent"/>
</dbReference>
<comment type="similarity">
    <text evidence="2">In the C-terminal section; belongs to the ATP-dependent DNA ligase family.</text>
</comment>
<dbReference type="PROSITE" id="PS00333">
    <property type="entry name" value="DNA_LIGASE_A2"/>
    <property type="match status" value="1"/>
</dbReference>
<organism evidence="5 6">
    <name type="scientific">Salibacterium salarium</name>
    <dbReference type="NCBI Taxonomy" id="284579"/>
    <lineage>
        <taxon>Bacteria</taxon>
        <taxon>Bacillati</taxon>
        <taxon>Bacillota</taxon>
        <taxon>Bacilli</taxon>
        <taxon>Bacillales</taxon>
        <taxon>Bacillaceae</taxon>
    </lineage>
</organism>
<dbReference type="NCBIfam" id="TIGR02778">
    <property type="entry name" value="ligD_pol"/>
    <property type="match status" value="1"/>
</dbReference>
<dbReference type="EMBL" id="RBVX01000010">
    <property type="protein sequence ID" value="RSL33042.1"/>
    <property type="molecule type" value="Genomic_DNA"/>
</dbReference>
<evidence type="ECO:0000256" key="2">
    <source>
        <dbReference type="ARBA" id="ARBA00049981"/>
    </source>
</evidence>
<evidence type="ECO:0000313" key="6">
    <source>
        <dbReference type="Proteomes" id="UP000275076"/>
    </source>
</evidence>
<reference evidence="5 6" key="1">
    <citation type="submission" date="2018-10" db="EMBL/GenBank/DDBJ databases">
        <title>Draft genome sequence of Bacillus salarius IM0101, isolated from a hypersaline soil in Inner Mongolia, China.</title>
        <authorList>
            <person name="Yamprayoonswat W."/>
            <person name="Boonvisut S."/>
            <person name="Jumpathong W."/>
            <person name="Sittihan S."/>
            <person name="Ruangsuj P."/>
            <person name="Wanthongcharoen S."/>
            <person name="Thongpramul N."/>
            <person name="Pimmason S."/>
            <person name="Yu B."/>
            <person name="Yasawong M."/>
        </authorList>
    </citation>
    <scope>NUCLEOTIDE SEQUENCE [LARGE SCALE GENOMIC DNA]</scope>
    <source>
        <strain evidence="5 6">IM0101</strain>
    </source>
</reference>
<dbReference type="GO" id="GO:0003910">
    <property type="term" value="F:DNA ligase (ATP) activity"/>
    <property type="evidence" value="ECO:0007669"/>
    <property type="project" value="UniProtKB-EC"/>
</dbReference>
<comment type="similarity">
    <text evidence="3">In the N-terminal section; belongs to the LigD polymerase family.</text>
</comment>
<dbReference type="SUPFAM" id="SSF56747">
    <property type="entry name" value="Prim-pol domain"/>
    <property type="match status" value="1"/>
</dbReference>
<dbReference type="Gene3D" id="3.90.920.10">
    <property type="entry name" value="DNA primase, PRIM domain"/>
    <property type="match status" value="1"/>
</dbReference>
<dbReference type="InterPro" id="IPR014145">
    <property type="entry name" value="LigD_pol_dom"/>
</dbReference>
<dbReference type="Gene3D" id="3.30.470.30">
    <property type="entry name" value="DNA ligase/mRNA capping enzyme"/>
    <property type="match status" value="1"/>
</dbReference>
<dbReference type="InterPro" id="IPR016059">
    <property type="entry name" value="DNA_ligase_ATP-dep_CS"/>
</dbReference>
<dbReference type="RefSeq" id="WP_125556107.1">
    <property type="nucleotide sequence ID" value="NZ_RBVX01000010.1"/>
</dbReference>
<keyword evidence="6" id="KW-1185">Reference proteome</keyword>
<dbReference type="Proteomes" id="UP000275076">
    <property type="component" value="Unassembled WGS sequence"/>
</dbReference>
<comment type="catalytic activity">
    <reaction evidence="1">
        <text>ATP + (deoxyribonucleotide)n-3'-hydroxyl + 5'-phospho-(deoxyribonucleotide)m = (deoxyribonucleotide)n+m + AMP + diphosphate.</text>
        <dbReference type="EC" id="6.5.1.1"/>
    </reaction>
</comment>
<dbReference type="SUPFAM" id="SSF50249">
    <property type="entry name" value="Nucleic acid-binding proteins"/>
    <property type="match status" value="1"/>
</dbReference>
<proteinExistence type="inferred from homology"/>
<evidence type="ECO:0000259" key="4">
    <source>
        <dbReference type="PROSITE" id="PS50160"/>
    </source>
</evidence>
<dbReference type="PROSITE" id="PS50160">
    <property type="entry name" value="DNA_LIGASE_A3"/>
    <property type="match status" value="1"/>
</dbReference>
<name>A0A428N422_9BACI</name>
<dbReference type="AlphaFoldDB" id="A0A428N422"/>
<dbReference type="InterPro" id="IPR014143">
    <property type="entry name" value="NHEJ_ligase_prk"/>
</dbReference>
<dbReference type="OrthoDB" id="9802472at2"/>
<comment type="caution">
    <text evidence="5">The sequence shown here is derived from an EMBL/GenBank/DDBJ whole genome shotgun (WGS) entry which is preliminary data.</text>
</comment>
<keyword evidence="5" id="KW-0436">Ligase</keyword>
<evidence type="ECO:0000256" key="3">
    <source>
        <dbReference type="ARBA" id="ARBA00049990"/>
    </source>
</evidence>
<dbReference type="NCBIfam" id="TIGR02776">
    <property type="entry name" value="NHEJ_ligase_prk"/>
    <property type="match status" value="1"/>
</dbReference>
<accession>A0A428N422</accession>
<dbReference type="GO" id="GO:0006281">
    <property type="term" value="P:DNA repair"/>
    <property type="evidence" value="ECO:0007669"/>
    <property type="project" value="InterPro"/>
</dbReference>
<feature type="domain" description="ATP-dependent DNA ligase family profile" evidence="4">
    <location>
        <begin position="109"/>
        <end position="223"/>
    </location>
</feature>
<dbReference type="GO" id="GO:0005524">
    <property type="term" value="F:ATP binding"/>
    <property type="evidence" value="ECO:0007669"/>
    <property type="project" value="InterPro"/>
</dbReference>
<dbReference type="PANTHER" id="PTHR42705">
    <property type="entry name" value="BIFUNCTIONAL NON-HOMOLOGOUS END JOINING PROTEIN LIGD"/>
    <property type="match status" value="1"/>
</dbReference>
<dbReference type="Pfam" id="PF21686">
    <property type="entry name" value="LigD_Prim-Pol"/>
    <property type="match status" value="1"/>
</dbReference>
<dbReference type="Pfam" id="PF01068">
    <property type="entry name" value="DNA_ligase_A_M"/>
    <property type="match status" value="1"/>
</dbReference>
<dbReference type="Gene3D" id="2.40.50.140">
    <property type="entry name" value="Nucleic acid-binding proteins"/>
    <property type="match status" value="1"/>
</dbReference>
<sequence length="605" mass="70390">MRPSRTASLPKDKNWVYELKYDGYRASLNWDGQQAHLTSKNGRSLNKQFPEIIETADRFFPTDESFVWDGELIVFDNSGKADFYSLQGRHHLRSDRKIENLSSTRPAAFVVFDCLMANGQSLAEITLDERKKTLNTIIKRCNLPSSPTPHAVARVQLLSYEDNLDVLLQKNQLFRSEGIVAKRFDSVYKKERTQEWLKYKTPCLAKCFITTYDPANDYFDLGVFEDNKVISIGKCAHGLSDQEKTALIKTMKNNGTWDTSHMLYRLEPSIVVEVSYTSRKDNELREPRFTKFLLQNTPSHCTIEKLRVADLRIPKSVDVTNPEKFLWPNHSVHKYDYLHYVRIIAPFVLPFLQDRALTVIRYPHGILGESFFQKDCPDYAPDFVDTEQMDDNNFILCNSLETILWLSNQLALEWHVPFQRMDTSHVNEIVFDLDPPDTEHFYMAIEGCLFLKELLTDFDLESFVKFSGNKGVQVYIPLPEHTYSWEETSLITKTIGRLLTEKHPDLFTLERRRNKRNNKLYLDIPQHAQGKTIIAPYSLRGKEEPLVACPLFWEELSSSLDRKRFTMEHVIERVTLHGCPFQWMNGKQNQDAIDHLLTTFKKSTT</sequence>
<protein>
    <submittedName>
        <fullName evidence="5">DNA ligase D</fullName>
    </submittedName>
</protein>
<dbReference type="PANTHER" id="PTHR42705:SF2">
    <property type="entry name" value="BIFUNCTIONAL NON-HOMOLOGOUS END JOINING PROTEIN LIGD"/>
    <property type="match status" value="1"/>
</dbReference>
<dbReference type="SUPFAM" id="SSF56091">
    <property type="entry name" value="DNA ligase/mRNA capping enzyme, catalytic domain"/>
    <property type="match status" value="1"/>
</dbReference>
<gene>
    <name evidence="5" type="primary">ligD</name>
    <name evidence="5" type="ORF">D7Z54_12070</name>
</gene>
<dbReference type="GO" id="GO:0006310">
    <property type="term" value="P:DNA recombination"/>
    <property type="evidence" value="ECO:0007669"/>
    <property type="project" value="InterPro"/>
</dbReference>
<evidence type="ECO:0000256" key="1">
    <source>
        <dbReference type="ARBA" id="ARBA00034003"/>
    </source>
</evidence>
<dbReference type="InterPro" id="IPR052171">
    <property type="entry name" value="NHEJ_LigD"/>
</dbReference>
<evidence type="ECO:0000313" key="5">
    <source>
        <dbReference type="EMBL" id="RSL33042.1"/>
    </source>
</evidence>